<reference evidence="1" key="1">
    <citation type="submission" date="2013-07" db="EMBL/GenBank/DDBJ databases">
        <title>The genome of an arbuscular mycorrhizal fungus provides insights into the evolution of the oldest plant symbiosis.</title>
        <authorList>
            <consortium name="DOE Joint Genome Institute"/>
            <person name="Tisserant E."/>
            <person name="Malbreil M."/>
            <person name="Kuo A."/>
            <person name="Kohler A."/>
            <person name="Symeonidi A."/>
            <person name="Balestrini R."/>
            <person name="Charron P."/>
            <person name="Duensing N."/>
            <person name="Frei-dit-Frey N."/>
            <person name="Gianinazzi-Pearson V."/>
            <person name="Gilbert B."/>
            <person name="Handa Y."/>
            <person name="Hijri M."/>
            <person name="Kaul R."/>
            <person name="Kawaguchi M."/>
            <person name="Krajinski F."/>
            <person name="Lammers P."/>
            <person name="Lapierre D."/>
            <person name="Masclaux F.G."/>
            <person name="Murat C."/>
            <person name="Morin E."/>
            <person name="Ndikumana S."/>
            <person name="Pagni M."/>
            <person name="Petitpierre D."/>
            <person name="Requena N."/>
            <person name="Rosikiewicz P."/>
            <person name="Riley R."/>
            <person name="Saito K."/>
            <person name="San Clemente H."/>
            <person name="Shapiro H."/>
            <person name="van Tuinen D."/>
            <person name="Becard G."/>
            <person name="Bonfante P."/>
            <person name="Paszkowski U."/>
            <person name="Shachar-Hill Y."/>
            <person name="Young J.P."/>
            <person name="Sanders I.R."/>
            <person name="Henrissat B."/>
            <person name="Rensing S.A."/>
            <person name="Grigoriev I.V."/>
            <person name="Corradi N."/>
            <person name="Roux C."/>
            <person name="Martin F."/>
        </authorList>
    </citation>
    <scope>NUCLEOTIDE SEQUENCE</scope>
    <source>
        <strain evidence="1">DAOM 197198</strain>
    </source>
</reference>
<protein>
    <submittedName>
        <fullName evidence="1">Uncharacterized protein</fullName>
    </submittedName>
</protein>
<accession>U9UYI7</accession>
<sequence length="51" mass="6089">MPNRSGQLKNKIKEEAVTNSRSQMLYPIKRVMNYMSQNFDHKTMVQIGWKM</sequence>
<dbReference type="EMBL" id="KI274628">
    <property type="protein sequence ID" value="ESA23618.1"/>
    <property type="molecule type" value="Genomic_DNA"/>
</dbReference>
<gene>
    <name evidence="1" type="ORF">GLOINDRAFT_15258</name>
</gene>
<dbReference type="AlphaFoldDB" id="U9UYI7"/>
<organism evidence="1">
    <name type="scientific">Rhizophagus irregularis (strain DAOM 181602 / DAOM 197198 / MUCL 43194)</name>
    <name type="common">Arbuscular mycorrhizal fungus</name>
    <name type="synonym">Glomus intraradices</name>
    <dbReference type="NCBI Taxonomy" id="747089"/>
    <lineage>
        <taxon>Eukaryota</taxon>
        <taxon>Fungi</taxon>
        <taxon>Fungi incertae sedis</taxon>
        <taxon>Mucoromycota</taxon>
        <taxon>Glomeromycotina</taxon>
        <taxon>Glomeromycetes</taxon>
        <taxon>Glomerales</taxon>
        <taxon>Glomeraceae</taxon>
        <taxon>Rhizophagus</taxon>
    </lineage>
</organism>
<evidence type="ECO:0000313" key="1">
    <source>
        <dbReference type="EMBL" id="ESA23618.1"/>
    </source>
</evidence>
<name>U9UYI7_RHIID</name>
<proteinExistence type="predicted"/>
<dbReference type="HOGENOM" id="CLU_3107505_0_0_1"/>